<sequence precursor="true">MNKTLTLTTMAALATLIFCTFSCQSQNPGTQESDGSEQTSTEQSEPESKLIQYGRMREVIGMQKHHGRIALAEATSQPHLYAVGALEGLTGEVTVLDGAVVATTVDEAHQLQPVDVNPEIQATLLVGNHISAWTDHTVSKAVPSEEFDAYIEQLASEQGIDTSKPFVFTASGDFIDVRLHVIQGACPVHAKLHGVELSENEKPFEGSFPRLTGTLVGVFAKNAAGELTHPDTSTHTHVVFNEPNSDARVTAHVEQTGLDEGAVIRLPVRPSPDDQE</sequence>
<feature type="signal peptide" evidence="2">
    <location>
        <begin position="1"/>
        <end position="25"/>
    </location>
</feature>
<evidence type="ECO:0000256" key="1">
    <source>
        <dbReference type="SAM" id="MobiDB-lite"/>
    </source>
</evidence>
<keyword evidence="4" id="KW-1185">Reference proteome</keyword>
<evidence type="ECO:0000313" key="3">
    <source>
        <dbReference type="EMBL" id="QDU42747.1"/>
    </source>
</evidence>
<feature type="compositionally biased region" description="Low complexity" evidence="1">
    <location>
        <begin position="30"/>
        <end position="43"/>
    </location>
</feature>
<dbReference type="Pfam" id="PF03306">
    <property type="entry name" value="AAL_decarboxy"/>
    <property type="match status" value="1"/>
</dbReference>
<dbReference type="EMBL" id="CP036276">
    <property type="protein sequence ID" value="QDU42747.1"/>
    <property type="molecule type" value="Genomic_DNA"/>
</dbReference>
<evidence type="ECO:0000313" key="4">
    <source>
        <dbReference type="Proteomes" id="UP000319383"/>
    </source>
</evidence>
<proteinExistence type="predicted"/>
<feature type="chain" id="PRO_5021964134" evidence="2">
    <location>
        <begin position="26"/>
        <end position="276"/>
    </location>
</feature>
<feature type="region of interest" description="Disordered" evidence="1">
    <location>
        <begin position="27"/>
        <end position="49"/>
    </location>
</feature>
<reference evidence="3 4" key="1">
    <citation type="submission" date="2019-02" db="EMBL/GenBank/DDBJ databases">
        <title>Deep-cultivation of Planctomycetes and their phenomic and genomic characterization uncovers novel biology.</title>
        <authorList>
            <person name="Wiegand S."/>
            <person name="Jogler M."/>
            <person name="Boedeker C."/>
            <person name="Pinto D."/>
            <person name="Vollmers J."/>
            <person name="Rivas-Marin E."/>
            <person name="Kohn T."/>
            <person name="Peeters S.H."/>
            <person name="Heuer A."/>
            <person name="Rast P."/>
            <person name="Oberbeckmann S."/>
            <person name="Bunk B."/>
            <person name="Jeske O."/>
            <person name="Meyerdierks A."/>
            <person name="Storesund J.E."/>
            <person name="Kallscheuer N."/>
            <person name="Luecker S."/>
            <person name="Lage O.M."/>
            <person name="Pohl T."/>
            <person name="Merkel B.J."/>
            <person name="Hornburger P."/>
            <person name="Mueller R.-W."/>
            <person name="Bruemmer F."/>
            <person name="Labrenz M."/>
            <person name="Spormann A.M."/>
            <person name="Op den Camp H."/>
            <person name="Overmann J."/>
            <person name="Amann R."/>
            <person name="Jetten M.S.M."/>
            <person name="Mascher T."/>
            <person name="Medema M.H."/>
            <person name="Devos D.P."/>
            <person name="Kaster A.-K."/>
            <person name="Ovreas L."/>
            <person name="Rohde M."/>
            <person name="Galperin M.Y."/>
            <person name="Jogler C."/>
        </authorList>
    </citation>
    <scope>NUCLEOTIDE SEQUENCE [LARGE SCALE GENOMIC DNA]</scope>
    <source>
        <strain evidence="3 4">Mal52</strain>
    </source>
</reference>
<dbReference type="KEGG" id="sdyn:Mal52_12140"/>
<dbReference type="RefSeq" id="WP_145374761.1">
    <property type="nucleotide sequence ID" value="NZ_CP036276.1"/>
</dbReference>
<dbReference type="GO" id="GO:0045151">
    <property type="term" value="P:acetoin biosynthetic process"/>
    <property type="evidence" value="ECO:0007669"/>
    <property type="project" value="InterPro"/>
</dbReference>
<dbReference type="Proteomes" id="UP000319383">
    <property type="component" value="Chromosome"/>
</dbReference>
<dbReference type="UniPathway" id="UPA00626">
    <property type="reaction ID" value="UER00678"/>
</dbReference>
<gene>
    <name evidence="3" type="ORF">Mal52_12140</name>
</gene>
<dbReference type="GO" id="GO:0047605">
    <property type="term" value="F:acetolactate decarboxylase activity"/>
    <property type="evidence" value="ECO:0007669"/>
    <property type="project" value="InterPro"/>
</dbReference>
<accession>A0A517ZJX9</accession>
<keyword evidence="2" id="KW-0732">Signal</keyword>
<dbReference type="AlphaFoldDB" id="A0A517ZJX9"/>
<protein>
    <submittedName>
        <fullName evidence="3">Uncharacterized protein</fullName>
    </submittedName>
</protein>
<dbReference type="InterPro" id="IPR005128">
    <property type="entry name" value="Acetolactate_a_deCO2ase"/>
</dbReference>
<organism evidence="3 4">
    <name type="scientific">Symmachiella dynata</name>
    <dbReference type="NCBI Taxonomy" id="2527995"/>
    <lineage>
        <taxon>Bacteria</taxon>
        <taxon>Pseudomonadati</taxon>
        <taxon>Planctomycetota</taxon>
        <taxon>Planctomycetia</taxon>
        <taxon>Planctomycetales</taxon>
        <taxon>Planctomycetaceae</taxon>
        <taxon>Symmachiella</taxon>
    </lineage>
</organism>
<evidence type="ECO:0000256" key="2">
    <source>
        <dbReference type="SAM" id="SignalP"/>
    </source>
</evidence>
<dbReference type="Gene3D" id="3.30.1330.80">
    <property type="entry name" value="Hypothetical protein, similar to alpha- acetolactate decarboxylase, domain 2"/>
    <property type="match status" value="1"/>
</dbReference>
<name>A0A517ZJX9_9PLAN</name>
<dbReference type="SUPFAM" id="SSF117856">
    <property type="entry name" value="AF0104/ALDC/Ptd012-like"/>
    <property type="match status" value="1"/>
</dbReference>